<sequence>MSSSSAAEGECRLTRRGIESLKKACLVLEKELGGICGSPDAGSEQGEDIQVSQVRADISHLQKKLVDLSHAQKKRAAVLDRAVRLVNQMSRIVSGRAASFNTTLAEHLFFK</sequence>
<reference evidence="1 2" key="1">
    <citation type="submission" date="2018-11" db="EMBL/GenBank/DDBJ databases">
        <authorList>
            <consortium name="Pathogen Informatics"/>
        </authorList>
    </citation>
    <scope>NUCLEOTIDE SEQUENCE [LARGE SCALE GENOMIC DNA]</scope>
</reference>
<proteinExistence type="predicted"/>
<dbReference type="EMBL" id="UYRU01053627">
    <property type="protein sequence ID" value="VDN12330.1"/>
    <property type="molecule type" value="Genomic_DNA"/>
</dbReference>
<evidence type="ECO:0000313" key="2">
    <source>
        <dbReference type="Proteomes" id="UP000281553"/>
    </source>
</evidence>
<name>A0A3P7LG28_DIBLA</name>
<protein>
    <submittedName>
        <fullName evidence="1">Uncharacterized protein</fullName>
    </submittedName>
</protein>
<keyword evidence="2" id="KW-1185">Reference proteome</keyword>
<dbReference type="OrthoDB" id="10340106at2759"/>
<accession>A0A3P7LG28</accession>
<organism evidence="1 2">
    <name type="scientific">Dibothriocephalus latus</name>
    <name type="common">Fish tapeworm</name>
    <name type="synonym">Diphyllobothrium latum</name>
    <dbReference type="NCBI Taxonomy" id="60516"/>
    <lineage>
        <taxon>Eukaryota</taxon>
        <taxon>Metazoa</taxon>
        <taxon>Spiralia</taxon>
        <taxon>Lophotrochozoa</taxon>
        <taxon>Platyhelminthes</taxon>
        <taxon>Cestoda</taxon>
        <taxon>Eucestoda</taxon>
        <taxon>Diphyllobothriidea</taxon>
        <taxon>Diphyllobothriidae</taxon>
        <taxon>Dibothriocephalus</taxon>
    </lineage>
</organism>
<gene>
    <name evidence="1" type="ORF">DILT_LOCUS8161</name>
</gene>
<dbReference type="Proteomes" id="UP000281553">
    <property type="component" value="Unassembled WGS sequence"/>
</dbReference>
<dbReference type="AlphaFoldDB" id="A0A3P7LG28"/>
<evidence type="ECO:0000313" key="1">
    <source>
        <dbReference type="EMBL" id="VDN12330.1"/>
    </source>
</evidence>